<keyword evidence="5" id="KW-0472">Membrane</keyword>
<dbReference type="SUPFAM" id="SSF50630">
    <property type="entry name" value="Acid proteases"/>
    <property type="match status" value="1"/>
</dbReference>
<evidence type="ECO:0000256" key="3">
    <source>
        <dbReference type="ARBA" id="ARBA00022801"/>
    </source>
</evidence>
<evidence type="ECO:0000313" key="7">
    <source>
        <dbReference type="EMBL" id="GBG64468.1"/>
    </source>
</evidence>
<feature type="transmembrane region" description="Helical" evidence="5">
    <location>
        <begin position="40"/>
        <end position="60"/>
    </location>
</feature>
<feature type="compositionally biased region" description="Polar residues" evidence="4">
    <location>
        <begin position="202"/>
        <end position="216"/>
    </location>
</feature>
<organism evidence="7 8">
    <name type="scientific">Chara braunii</name>
    <name type="common">Braun's stonewort</name>
    <dbReference type="NCBI Taxonomy" id="69332"/>
    <lineage>
        <taxon>Eukaryota</taxon>
        <taxon>Viridiplantae</taxon>
        <taxon>Streptophyta</taxon>
        <taxon>Charophyceae</taxon>
        <taxon>Charales</taxon>
        <taxon>Characeae</taxon>
        <taxon>Chara</taxon>
    </lineage>
</organism>
<protein>
    <recommendedName>
        <fullName evidence="6">Peptidase A1 domain-containing protein</fullName>
    </recommendedName>
</protein>
<accession>A0A388K345</accession>
<evidence type="ECO:0000256" key="1">
    <source>
        <dbReference type="ARBA" id="ARBA00007447"/>
    </source>
</evidence>
<dbReference type="EMBL" id="BFEA01000050">
    <property type="protein sequence ID" value="GBG64468.1"/>
    <property type="molecule type" value="Genomic_DNA"/>
</dbReference>
<dbReference type="AlphaFoldDB" id="A0A388K345"/>
<evidence type="ECO:0000256" key="4">
    <source>
        <dbReference type="SAM" id="MobiDB-lite"/>
    </source>
</evidence>
<comment type="caution">
    <text evidence="7">The sequence shown here is derived from an EMBL/GenBank/DDBJ whole genome shotgun (WGS) entry which is preliminary data.</text>
</comment>
<dbReference type="InterPro" id="IPR051708">
    <property type="entry name" value="Plant_Aspart_Prot_A1"/>
</dbReference>
<dbReference type="Gramene" id="GBG64468">
    <property type="protein sequence ID" value="GBG64468"/>
    <property type="gene ID" value="CBR_g44353"/>
</dbReference>
<dbReference type="Pfam" id="PF14543">
    <property type="entry name" value="TAXi_N"/>
    <property type="match status" value="1"/>
</dbReference>
<gene>
    <name evidence="7" type="ORF">CBR_g44353</name>
</gene>
<evidence type="ECO:0000256" key="5">
    <source>
        <dbReference type="SAM" id="Phobius"/>
    </source>
</evidence>
<feature type="domain" description="Peptidase A1" evidence="6">
    <location>
        <begin position="229"/>
        <end position="609"/>
    </location>
</feature>
<keyword evidence="2" id="KW-0645">Protease</keyword>
<dbReference type="PANTHER" id="PTHR47967">
    <property type="entry name" value="OS07G0603500 PROTEIN-RELATED"/>
    <property type="match status" value="1"/>
</dbReference>
<feature type="region of interest" description="Disordered" evidence="4">
    <location>
        <begin position="110"/>
        <end position="216"/>
    </location>
</feature>
<feature type="compositionally biased region" description="Low complexity" evidence="4">
    <location>
        <begin position="110"/>
        <end position="192"/>
    </location>
</feature>
<dbReference type="PROSITE" id="PS51767">
    <property type="entry name" value="PEPTIDASE_A1"/>
    <property type="match status" value="1"/>
</dbReference>
<name>A0A388K345_CHABU</name>
<reference evidence="7 8" key="1">
    <citation type="journal article" date="2018" name="Cell">
        <title>The Chara Genome: Secondary Complexity and Implications for Plant Terrestrialization.</title>
        <authorList>
            <person name="Nishiyama T."/>
            <person name="Sakayama H."/>
            <person name="Vries J.D."/>
            <person name="Buschmann H."/>
            <person name="Saint-Marcoux D."/>
            <person name="Ullrich K.K."/>
            <person name="Haas F.B."/>
            <person name="Vanderstraeten L."/>
            <person name="Becker D."/>
            <person name="Lang D."/>
            <person name="Vosolsobe S."/>
            <person name="Rombauts S."/>
            <person name="Wilhelmsson P.K.I."/>
            <person name="Janitza P."/>
            <person name="Kern R."/>
            <person name="Heyl A."/>
            <person name="Rumpler F."/>
            <person name="Villalobos L.I.A.C."/>
            <person name="Clay J.M."/>
            <person name="Skokan R."/>
            <person name="Toyoda A."/>
            <person name="Suzuki Y."/>
            <person name="Kagoshima H."/>
            <person name="Schijlen E."/>
            <person name="Tajeshwar N."/>
            <person name="Catarino B."/>
            <person name="Hetherington A.J."/>
            <person name="Saltykova A."/>
            <person name="Bonnot C."/>
            <person name="Breuninger H."/>
            <person name="Symeonidi A."/>
            <person name="Radhakrishnan G.V."/>
            <person name="Van Nieuwerburgh F."/>
            <person name="Deforce D."/>
            <person name="Chang C."/>
            <person name="Karol K.G."/>
            <person name="Hedrich R."/>
            <person name="Ulvskov P."/>
            <person name="Glockner G."/>
            <person name="Delwiche C.F."/>
            <person name="Petrasek J."/>
            <person name="Van de Peer Y."/>
            <person name="Friml J."/>
            <person name="Beilby M."/>
            <person name="Dolan L."/>
            <person name="Kohara Y."/>
            <person name="Sugano S."/>
            <person name="Fujiyama A."/>
            <person name="Delaux P.-M."/>
            <person name="Quint M."/>
            <person name="TheiBen G."/>
            <person name="Hagemann M."/>
            <person name="Harholt J."/>
            <person name="Dunand C."/>
            <person name="Zachgo S."/>
            <person name="Langdale J."/>
            <person name="Maumus F."/>
            <person name="Straeten D.V.D."/>
            <person name="Gould S.B."/>
            <person name="Rensing S.A."/>
        </authorList>
    </citation>
    <scope>NUCLEOTIDE SEQUENCE [LARGE SCALE GENOMIC DNA]</scope>
    <source>
        <strain evidence="7 8">S276</strain>
    </source>
</reference>
<sequence length="623" mass="64642">MMKQKTRSQAWAMVVMATAAASSSDGFGMISRRRDLVRNLLLSLVMGVFMAAGFIGDCLADSPSPSSLRLPLKVRTVRPHEEDLLAEKRKLLFIGSSYFDSFPHLLGSAPPSGLVSPSSSASPSELPLQSGPRGFSSSSSSSSSPSPSPLSSSLSSTPSSLTSTPLRGRGSISSSSLFAPPLSSSSSSSSSHPPSPGDVGSLASTPSSGRASSRVSTVVALRNRLKTIFTVDVMMGTPPTQTRSLIVGFDDYITWTFCTPAVGSLQLQEPVNLPFAPALSSSYSLATCQSPGCKALQATARGACQAGGTSCALALTSKDQKNGIAGQLVSDYVMLRADSSSRILFDSIGCVTEIKGSYVNFSADGTLALGPANGTFFAAVTQQLELPQILNLCFNATGYLSRASTSGVADPAAVINDSGSVVFGMPPPWVVYPSFSIGAPLQTTDLSLDTPWANYISKIRGWTVVPSSSSSSSSSSSLSTVLQPPGTGLVFFDSAFLTYLPKANLTVITDAIQLATGLIPDPDFEDLIVYSQPLCDVTSFPTVTFLFPGGVELKATPEEYTATLGSGIQCFVLLGFANHTGTKFMELGLSVLQSKWLTFDFSAPAGGGGAFKVGGGSCSGPAM</sequence>
<keyword evidence="5" id="KW-0812">Transmembrane</keyword>
<dbReference type="STRING" id="69332.A0A388K345"/>
<dbReference type="Gene3D" id="2.40.70.10">
    <property type="entry name" value="Acid Proteases"/>
    <property type="match status" value="2"/>
</dbReference>
<dbReference type="OMA" id="HEFRNAF"/>
<evidence type="ECO:0000313" key="8">
    <source>
        <dbReference type="Proteomes" id="UP000265515"/>
    </source>
</evidence>
<dbReference type="InterPro" id="IPR033121">
    <property type="entry name" value="PEPTIDASE_A1"/>
</dbReference>
<keyword evidence="3" id="KW-0378">Hydrolase</keyword>
<dbReference type="InterPro" id="IPR021109">
    <property type="entry name" value="Peptidase_aspartic_dom_sf"/>
</dbReference>
<comment type="similarity">
    <text evidence="1">Belongs to the peptidase A1 family.</text>
</comment>
<dbReference type="Proteomes" id="UP000265515">
    <property type="component" value="Unassembled WGS sequence"/>
</dbReference>
<evidence type="ECO:0000259" key="6">
    <source>
        <dbReference type="PROSITE" id="PS51767"/>
    </source>
</evidence>
<proteinExistence type="inferred from homology"/>
<dbReference type="InterPro" id="IPR032861">
    <property type="entry name" value="TAXi_N"/>
</dbReference>
<keyword evidence="8" id="KW-1185">Reference proteome</keyword>
<keyword evidence="5" id="KW-1133">Transmembrane helix</keyword>
<evidence type="ECO:0000256" key="2">
    <source>
        <dbReference type="ARBA" id="ARBA00022670"/>
    </source>
</evidence>
<dbReference type="GO" id="GO:0008233">
    <property type="term" value="F:peptidase activity"/>
    <property type="evidence" value="ECO:0007669"/>
    <property type="project" value="UniProtKB-KW"/>
</dbReference>
<dbReference type="GO" id="GO:0006508">
    <property type="term" value="P:proteolysis"/>
    <property type="evidence" value="ECO:0007669"/>
    <property type="project" value="UniProtKB-KW"/>
</dbReference>